<feature type="compositionally biased region" description="Polar residues" evidence="1">
    <location>
        <begin position="270"/>
        <end position="279"/>
    </location>
</feature>
<dbReference type="GeneID" id="100901421"/>
<feature type="compositionally biased region" description="Low complexity" evidence="1">
    <location>
        <begin position="33"/>
        <end position="46"/>
    </location>
</feature>
<feature type="region of interest" description="Disordered" evidence="1">
    <location>
        <begin position="174"/>
        <end position="279"/>
    </location>
</feature>
<feature type="compositionally biased region" description="Polar residues" evidence="1">
    <location>
        <begin position="237"/>
        <end position="251"/>
    </location>
</feature>
<gene>
    <name evidence="3" type="primary">LOC100901421</name>
</gene>
<dbReference type="RefSeq" id="XP_003748405.1">
    <property type="nucleotide sequence ID" value="XM_003748357.1"/>
</dbReference>
<dbReference type="KEGG" id="goe:100901421"/>
<keyword evidence="2" id="KW-1185">Reference proteome</keyword>
<feature type="region of interest" description="Disordered" evidence="1">
    <location>
        <begin position="88"/>
        <end position="126"/>
    </location>
</feature>
<evidence type="ECO:0000313" key="3">
    <source>
        <dbReference type="RefSeq" id="XP_003748405.1"/>
    </source>
</evidence>
<feature type="region of interest" description="Disordered" evidence="1">
    <location>
        <begin position="25"/>
        <end position="59"/>
    </location>
</feature>
<protein>
    <submittedName>
        <fullName evidence="3">Myb-like protein P</fullName>
    </submittedName>
</protein>
<accession>A0AAJ6QYQ7</accession>
<evidence type="ECO:0000256" key="1">
    <source>
        <dbReference type="SAM" id="MobiDB-lite"/>
    </source>
</evidence>
<name>A0AAJ6QYQ7_9ACAR</name>
<feature type="compositionally biased region" description="Basic residues" evidence="1">
    <location>
        <begin position="205"/>
        <end position="215"/>
    </location>
</feature>
<organism evidence="2 3">
    <name type="scientific">Galendromus occidentalis</name>
    <name type="common">western predatory mite</name>
    <dbReference type="NCBI Taxonomy" id="34638"/>
    <lineage>
        <taxon>Eukaryota</taxon>
        <taxon>Metazoa</taxon>
        <taxon>Ecdysozoa</taxon>
        <taxon>Arthropoda</taxon>
        <taxon>Chelicerata</taxon>
        <taxon>Arachnida</taxon>
        <taxon>Acari</taxon>
        <taxon>Parasitiformes</taxon>
        <taxon>Mesostigmata</taxon>
        <taxon>Gamasina</taxon>
        <taxon>Phytoseioidea</taxon>
        <taxon>Phytoseiidae</taxon>
        <taxon>Typhlodrominae</taxon>
        <taxon>Galendromus</taxon>
    </lineage>
</organism>
<feature type="compositionally biased region" description="Low complexity" evidence="1">
    <location>
        <begin position="187"/>
        <end position="204"/>
    </location>
</feature>
<sequence length="279" mass="31305">MNSLVHHDVLASGLIRKETVLGGLIQPSSQNDTPPQTTTRSSSTQPNRRDSNSSEDSEITRLFPKCKKSSILSNGQLKQTLVGNNALSQKLRGRGGTRFDEEGNRTLSCRDQNQNPQTVGEQHRLSQNLNQLANTDNTRRPMDLHRVHNSAHKPHKLLRSSDALISSPTDNESFLMEQQQQQHHHQQQQQQQHLQQQQSQQQNQQHHHHYHLHHREKSDRSGGGGGNSTNEPREETVNITDNLLSEVTTTPRGGASLDSDLPPLPKESRNSLGVTFKGQ</sequence>
<reference evidence="3" key="1">
    <citation type="submission" date="2025-08" db="UniProtKB">
        <authorList>
            <consortium name="RefSeq"/>
        </authorList>
    </citation>
    <scope>IDENTIFICATION</scope>
</reference>
<evidence type="ECO:0000313" key="2">
    <source>
        <dbReference type="Proteomes" id="UP000694867"/>
    </source>
</evidence>
<dbReference type="AlphaFoldDB" id="A0AAJ6QYQ7"/>
<dbReference type="Proteomes" id="UP000694867">
    <property type="component" value="Unplaced"/>
</dbReference>
<proteinExistence type="predicted"/>
<feature type="compositionally biased region" description="Polar residues" evidence="1">
    <location>
        <begin position="105"/>
        <end position="126"/>
    </location>
</feature>